<evidence type="ECO:0000313" key="2">
    <source>
        <dbReference type="EMBL" id="KIF54461.1"/>
    </source>
</evidence>
<gene>
    <name evidence="2" type="ORF">H735_03475</name>
</gene>
<dbReference type="RefSeq" id="WP_020196892.1">
    <property type="nucleotide sequence ID" value="NZ_BAOH01000086.1"/>
</dbReference>
<feature type="transmembrane region" description="Helical" evidence="1">
    <location>
        <begin position="6"/>
        <end position="25"/>
    </location>
</feature>
<dbReference type="PATRIC" id="fig|1229493.5.peg.5408"/>
<accession>A0A0C1ZN80</accession>
<reference evidence="2 3" key="1">
    <citation type="submission" date="2014-07" db="EMBL/GenBank/DDBJ databases">
        <title>Unique and conserved regions in Vibrio harveyi and related species in comparison with the shrimp pathogen Vibrio harveyi CAIM 1792.</title>
        <authorList>
            <person name="Espinoza-Valles I."/>
            <person name="Vora G."/>
            <person name="Leekitcharoenphon P."/>
            <person name="Ussery D."/>
            <person name="Hoj L."/>
            <person name="Gomez-Gil B."/>
        </authorList>
    </citation>
    <scope>NUCLEOTIDE SEQUENCE [LARGE SCALE GENOMIC DNA]</scope>
    <source>
        <strain evidence="3">CAIM 1854 / LMG 25443</strain>
    </source>
</reference>
<dbReference type="AlphaFoldDB" id="A0A0C1ZN80"/>
<proteinExistence type="predicted"/>
<name>A0A0C1ZN80_9VIBR</name>
<comment type="caution">
    <text evidence="2">The sequence shown here is derived from an EMBL/GenBank/DDBJ whole genome shotgun (WGS) entry which is preliminary data.</text>
</comment>
<protein>
    <submittedName>
        <fullName evidence="2">Uncharacterized protein</fullName>
    </submittedName>
</protein>
<dbReference type="EMBL" id="JPRD01000007">
    <property type="protein sequence ID" value="KIF54461.1"/>
    <property type="molecule type" value="Genomic_DNA"/>
</dbReference>
<evidence type="ECO:0000313" key="3">
    <source>
        <dbReference type="Proteomes" id="UP000031586"/>
    </source>
</evidence>
<dbReference type="Proteomes" id="UP000031586">
    <property type="component" value="Unassembled WGS sequence"/>
</dbReference>
<keyword evidence="1" id="KW-1133">Transmembrane helix</keyword>
<organism evidence="2 3">
    <name type="scientific">Vibrio owensii CAIM 1854 = LMG 25443</name>
    <dbReference type="NCBI Taxonomy" id="1229493"/>
    <lineage>
        <taxon>Bacteria</taxon>
        <taxon>Pseudomonadati</taxon>
        <taxon>Pseudomonadota</taxon>
        <taxon>Gammaproteobacteria</taxon>
        <taxon>Vibrionales</taxon>
        <taxon>Vibrionaceae</taxon>
        <taxon>Vibrio</taxon>
    </lineage>
</organism>
<keyword evidence="1" id="KW-0812">Transmembrane</keyword>
<keyword evidence="1" id="KW-0472">Membrane</keyword>
<evidence type="ECO:0000256" key="1">
    <source>
        <dbReference type="SAM" id="Phobius"/>
    </source>
</evidence>
<sequence length="207" mass="23439">MDLGSFSTGLVTALMFVALITKFYIPAYLKEKAKNLATKEDISEITEAIEKVRSQYNEKLQELIYQNNVQLEGLKALNQLRVVAPERRLQAHQEAFALWRKMLSNLHSNERVNVVMECQDWYNQNCLYLSAKSREAFSVAYGALAIHNDLLQDRTQPESVKRNYLEITNAGSIIVQSVELPALSADVRYAVKKDGGDIAVVEPEKDT</sequence>